<keyword evidence="1" id="KW-0812">Transmembrane</keyword>
<feature type="transmembrane region" description="Helical" evidence="1">
    <location>
        <begin position="87"/>
        <end position="103"/>
    </location>
</feature>
<accession>A0A2M9XZA5</accession>
<keyword evidence="3" id="KW-1185">Reference proteome</keyword>
<dbReference type="Proteomes" id="UP000297891">
    <property type="component" value="Unassembled WGS sequence"/>
</dbReference>
<name>A0A2M9XZA5_9LEPT</name>
<keyword evidence="1" id="KW-0472">Membrane</keyword>
<feature type="transmembrane region" description="Helical" evidence="1">
    <location>
        <begin position="45"/>
        <end position="67"/>
    </location>
</feature>
<gene>
    <name evidence="2" type="ORF">EHQ30_09880</name>
</gene>
<protein>
    <submittedName>
        <fullName evidence="2">Uncharacterized protein</fullName>
    </submittedName>
</protein>
<dbReference type="RefSeq" id="WP_100791314.1">
    <property type="nucleotide sequence ID" value="NZ_NPDQ01000006.1"/>
</dbReference>
<organism evidence="2 3">
    <name type="scientific">Leptospira brenneri</name>
    <dbReference type="NCBI Taxonomy" id="2023182"/>
    <lineage>
        <taxon>Bacteria</taxon>
        <taxon>Pseudomonadati</taxon>
        <taxon>Spirochaetota</taxon>
        <taxon>Spirochaetia</taxon>
        <taxon>Leptospirales</taxon>
        <taxon>Leptospiraceae</taxon>
        <taxon>Leptospira</taxon>
    </lineage>
</organism>
<reference evidence="2" key="1">
    <citation type="journal article" date="2019" name="PLoS Negl. Trop. Dis.">
        <title>Revisiting the worldwide diversity of Leptospira species in the environment.</title>
        <authorList>
            <person name="Vincent A.T."/>
            <person name="Schiettekatte O."/>
            <person name="Bourhy P."/>
            <person name="Veyrier F.J."/>
            <person name="Picardeau M."/>
        </authorList>
    </citation>
    <scope>NUCLEOTIDE SEQUENCE [LARGE SCALE GENOMIC DNA]</scope>
    <source>
        <strain evidence="2">201800277</strain>
    </source>
</reference>
<proteinExistence type="predicted"/>
<dbReference type="EMBL" id="RQFP01000001">
    <property type="protein sequence ID" value="TGK96875.1"/>
    <property type="molecule type" value="Genomic_DNA"/>
</dbReference>
<evidence type="ECO:0000313" key="3">
    <source>
        <dbReference type="Proteomes" id="UP000297891"/>
    </source>
</evidence>
<evidence type="ECO:0000256" key="1">
    <source>
        <dbReference type="SAM" id="Phobius"/>
    </source>
</evidence>
<dbReference type="AlphaFoldDB" id="A0A2M9XZA5"/>
<sequence>MISLPLAAPSEPWTILVDILFFFLASAACAYYFYYYKKKDLLGKFWGSTFVAGIGALIVFATFQTYIRDIIMWLMSPKIGSTQLSNVNLVAIFLGGFTALYIMNRINHNKERRD</sequence>
<feature type="transmembrane region" description="Helical" evidence="1">
    <location>
        <begin position="12"/>
        <end position="33"/>
    </location>
</feature>
<dbReference type="OrthoDB" id="345228at2"/>
<evidence type="ECO:0000313" key="2">
    <source>
        <dbReference type="EMBL" id="TGK96875.1"/>
    </source>
</evidence>
<keyword evidence="1" id="KW-1133">Transmembrane helix</keyword>
<comment type="caution">
    <text evidence="2">The sequence shown here is derived from an EMBL/GenBank/DDBJ whole genome shotgun (WGS) entry which is preliminary data.</text>
</comment>